<dbReference type="AlphaFoldDB" id="A0A161S9P6"/>
<organism evidence="11 14">
    <name type="scientific">Brevibacterium casei</name>
    <dbReference type="NCBI Taxonomy" id="33889"/>
    <lineage>
        <taxon>Bacteria</taxon>
        <taxon>Bacillati</taxon>
        <taxon>Actinomycetota</taxon>
        <taxon>Actinomycetes</taxon>
        <taxon>Micrococcales</taxon>
        <taxon>Brevibacteriaceae</taxon>
        <taxon>Brevibacterium</taxon>
    </lineage>
</organism>
<reference evidence="10 13" key="3">
    <citation type="submission" date="2017-04" db="EMBL/GenBank/DDBJ databases">
        <title>Kefir bacterial isolates.</title>
        <authorList>
            <person name="Kim Y."/>
            <person name="Blasche S."/>
            <person name="Patil K.R."/>
        </authorList>
    </citation>
    <scope>NUCLEOTIDE SEQUENCE [LARGE SCALE GENOMIC DNA]</scope>
    <source>
        <strain evidence="10 13">OG2</strain>
    </source>
</reference>
<evidence type="ECO:0000313" key="10">
    <source>
        <dbReference type="EMBL" id="PAK95639.1"/>
    </source>
</evidence>
<dbReference type="InterPro" id="IPR036286">
    <property type="entry name" value="LexA/Signal_pep-like_sf"/>
</dbReference>
<dbReference type="EMBL" id="LQQR01000006">
    <property type="protein sequence ID" value="KZE22826.1"/>
    <property type="molecule type" value="Genomic_DNA"/>
</dbReference>
<evidence type="ECO:0000256" key="6">
    <source>
        <dbReference type="PIRSR" id="PIRSR600223-1"/>
    </source>
</evidence>
<feature type="transmembrane region" description="Helical" evidence="7">
    <location>
        <begin position="15"/>
        <end position="36"/>
    </location>
</feature>
<dbReference type="Gene3D" id="2.10.109.10">
    <property type="entry name" value="Umud Fragment, subunit A"/>
    <property type="match status" value="1"/>
</dbReference>
<dbReference type="NCBIfam" id="TIGR02227">
    <property type="entry name" value="sigpep_I_bact"/>
    <property type="match status" value="1"/>
</dbReference>
<dbReference type="STRING" id="33889.AVW13_05460"/>
<feature type="active site" evidence="6">
    <location>
        <position position="118"/>
    </location>
</feature>
<reference evidence="12" key="1">
    <citation type="submission" date="2016-01" db="EMBL/GenBank/DDBJ databases">
        <title>Draft genome of Chromobacterium sp. F49.</title>
        <authorList>
            <person name="Hong K.W."/>
        </authorList>
    </citation>
    <scope>NUCLEOTIDE SEQUENCE [LARGE SCALE GENOMIC DNA]</scope>
    <source>
        <strain evidence="12">M40</strain>
    </source>
</reference>
<dbReference type="GO" id="GO:0005886">
    <property type="term" value="C:plasma membrane"/>
    <property type="evidence" value="ECO:0007669"/>
    <property type="project" value="UniProtKB-SubCell"/>
</dbReference>
<dbReference type="EC" id="3.4.21.89" evidence="4 7"/>
<dbReference type="EMBL" id="CP065682">
    <property type="protein sequence ID" value="QPS33284.1"/>
    <property type="molecule type" value="Genomic_DNA"/>
</dbReference>
<feature type="domain" description="Peptidase S26" evidence="8">
    <location>
        <begin position="20"/>
        <end position="206"/>
    </location>
</feature>
<accession>A0A161S9P6</accession>
<evidence type="ECO:0000256" key="7">
    <source>
        <dbReference type="RuleBase" id="RU362042"/>
    </source>
</evidence>
<dbReference type="CDD" id="cd06530">
    <property type="entry name" value="S26_SPase_I"/>
    <property type="match status" value="1"/>
</dbReference>
<dbReference type="InterPro" id="IPR000223">
    <property type="entry name" value="Pept_S26A_signal_pept_1"/>
</dbReference>
<dbReference type="InterPro" id="IPR019533">
    <property type="entry name" value="Peptidase_S26"/>
</dbReference>
<evidence type="ECO:0000256" key="5">
    <source>
        <dbReference type="ARBA" id="ARBA00022801"/>
    </source>
</evidence>
<evidence type="ECO:0000256" key="1">
    <source>
        <dbReference type="ARBA" id="ARBA00000677"/>
    </source>
</evidence>
<keyword evidence="7" id="KW-1133">Transmembrane helix</keyword>
<keyword evidence="5 7" id="KW-0378">Hydrolase</keyword>
<dbReference type="Proteomes" id="UP000216867">
    <property type="component" value="Unassembled WGS sequence"/>
</dbReference>
<dbReference type="PANTHER" id="PTHR43390:SF1">
    <property type="entry name" value="CHLOROPLAST PROCESSING PEPTIDASE"/>
    <property type="match status" value="1"/>
</dbReference>
<protein>
    <recommendedName>
        <fullName evidence="4 7">Signal peptidase I</fullName>
        <ecNumber evidence="4 7">3.4.21.89</ecNumber>
    </recommendedName>
</protein>
<dbReference type="PRINTS" id="PR00727">
    <property type="entry name" value="LEADERPTASE"/>
</dbReference>
<dbReference type="Proteomes" id="UP000594979">
    <property type="component" value="Chromosome"/>
</dbReference>
<evidence type="ECO:0000313" key="12">
    <source>
        <dbReference type="Proteomes" id="UP000076612"/>
    </source>
</evidence>
<dbReference type="InterPro" id="IPR019758">
    <property type="entry name" value="Pept_S26A_signal_pept_1_CS"/>
</dbReference>
<dbReference type="Proteomes" id="UP000076612">
    <property type="component" value="Unassembled WGS sequence"/>
</dbReference>
<sequence length="233" mass="25473">MTTEPQPSPPKSKKLLRGLAETVVIIIIALLISTALKTWVVRSFYIPSGSMMDTLQIDDRVLVNQLAPKFGPANRGDIIVFDDPDDWLTDAEVSAYQPNPVLEFLGLAPSDAGNQLVKRVIGVGGDTVECCDAQGRILVNGTPIEETYLPPDTAPSEMEFSVTVPEGSYWVMGDNRSNSADSRYHQDTQPFVPAENVVGTVFFVNWPLSHVRWVSTPKDVFADVPDPQGITVS</sequence>
<evidence type="ECO:0000313" key="14">
    <source>
        <dbReference type="Proteomes" id="UP000594979"/>
    </source>
</evidence>
<name>A0A161S9P6_9MICO</name>
<comment type="catalytic activity">
    <reaction evidence="1 7">
        <text>Cleavage of hydrophobic, N-terminal signal or leader sequences from secreted and periplasmic proteins.</text>
        <dbReference type="EC" id="3.4.21.89"/>
    </reaction>
</comment>
<dbReference type="PROSITE" id="PS00761">
    <property type="entry name" value="SPASE_I_3"/>
    <property type="match status" value="1"/>
</dbReference>
<reference evidence="11 14" key="4">
    <citation type="submission" date="2020-12" db="EMBL/GenBank/DDBJ databases">
        <title>FDA dAtabase for Regulatory Grade micrObial Sequences (FDA-ARGOS): Supporting development and validation of Infectious Disease Dx tests.</title>
        <authorList>
            <person name="Sproer C."/>
            <person name="Gronow S."/>
            <person name="Severitt S."/>
            <person name="Schroder I."/>
            <person name="Tallon L."/>
            <person name="Sadzewicz L."/>
            <person name="Zhao X."/>
            <person name="Boylan J."/>
            <person name="Ott S."/>
            <person name="Bowen H."/>
            <person name="Vavikolanu K."/>
            <person name="Mehta A."/>
            <person name="Aluvathingal J."/>
            <person name="Nadendla S."/>
            <person name="Lowell S."/>
            <person name="Myers T."/>
            <person name="Yan Y."/>
            <person name="Sichtig H."/>
        </authorList>
    </citation>
    <scope>NUCLEOTIDE SEQUENCE [LARGE SCALE GENOMIC DNA]</scope>
    <source>
        <strain evidence="11 14">FDAARGOS_902</strain>
    </source>
</reference>
<dbReference type="GO" id="GO:0006465">
    <property type="term" value="P:signal peptide processing"/>
    <property type="evidence" value="ECO:0007669"/>
    <property type="project" value="InterPro"/>
</dbReference>
<evidence type="ECO:0000256" key="2">
    <source>
        <dbReference type="ARBA" id="ARBA00004401"/>
    </source>
</evidence>
<comment type="subcellular location">
    <subcellularLocation>
        <location evidence="2">Cell membrane</location>
        <topology evidence="2">Single-pass type II membrane protein</topology>
    </subcellularLocation>
    <subcellularLocation>
        <location evidence="7">Membrane</location>
        <topology evidence="7">Single-pass type II membrane protein</topology>
    </subcellularLocation>
</comment>
<dbReference type="PANTHER" id="PTHR43390">
    <property type="entry name" value="SIGNAL PEPTIDASE I"/>
    <property type="match status" value="1"/>
</dbReference>
<dbReference type="GO" id="GO:0004252">
    <property type="term" value="F:serine-type endopeptidase activity"/>
    <property type="evidence" value="ECO:0007669"/>
    <property type="project" value="InterPro"/>
</dbReference>
<keyword evidence="7" id="KW-0472">Membrane</keyword>
<proteinExistence type="inferred from homology"/>
<evidence type="ECO:0000313" key="9">
    <source>
        <dbReference type="EMBL" id="KZE22826.1"/>
    </source>
</evidence>
<dbReference type="SUPFAM" id="SSF51306">
    <property type="entry name" value="LexA/Signal peptidase"/>
    <property type="match status" value="1"/>
</dbReference>
<dbReference type="KEGG" id="bcau:I6G59_15260"/>
<keyword evidence="7" id="KW-0645">Protease</keyword>
<dbReference type="RefSeq" id="WP_009378343.1">
    <property type="nucleotide sequence ID" value="NZ_CBDRLP010000016.1"/>
</dbReference>
<keyword evidence="7" id="KW-0812">Transmembrane</keyword>
<dbReference type="Pfam" id="PF10502">
    <property type="entry name" value="Peptidase_S26"/>
    <property type="match status" value="1"/>
</dbReference>
<dbReference type="GeneID" id="99773384"/>
<dbReference type="GO" id="GO:0009003">
    <property type="term" value="F:signal peptidase activity"/>
    <property type="evidence" value="ECO:0007669"/>
    <property type="project" value="UniProtKB-EC"/>
</dbReference>
<evidence type="ECO:0000259" key="8">
    <source>
        <dbReference type="Pfam" id="PF10502"/>
    </source>
</evidence>
<dbReference type="EMBL" id="NCWY01000006">
    <property type="protein sequence ID" value="PAK95639.1"/>
    <property type="molecule type" value="Genomic_DNA"/>
</dbReference>
<evidence type="ECO:0000313" key="11">
    <source>
        <dbReference type="EMBL" id="QPS33284.1"/>
    </source>
</evidence>
<evidence type="ECO:0000256" key="4">
    <source>
        <dbReference type="ARBA" id="ARBA00013208"/>
    </source>
</evidence>
<reference evidence="9" key="2">
    <citation type="submission" date="2016-01" db="EMBL/GenBank/DDBJ databases">
        <authorList>
            <person name="Hong K.W."/>
        </authorList>
    </citation>
    <scope>NUCLEOTIDE SEQUENCE</scope>
    <source>
        <strain evidence="9">M40</strain>
    </source>
</reference>
<gene>
    <name evidence="11" type="primary">lepB</name>
    <name evidence="9" type="ORF">AVW13_05460</name>
    <name evidence="10" type="ORF">B8X04_07755</name>
    <name evidence="11" type="ORF">I6G59_15260</name>
</gene>
<feature type="active site" evidence="6">
    <location>
        <position position="50"/>
    </location>
</feature>
<comment type="similarity">
    <text evidence="3 7">Belongs to the peptidase S26 family.</text>
</comment>
<evidence type="ECO:0000256" key="3">
    <source>
        <dbReference type="ARBA" id="ARBA00009370"/>
    </source>
</evidence>
<evidence type="ECO:0000313" key="13">
    <source>
        <dbReference type="Proteomes" id="UP000216867"/>
    </source>
</evidence>